<name>A0A437GVR0_9SPHN</name>
<dbReference type="SUPFAM" id="SSF47781">
    <property type="entry name" value="RuvA domain 2-like"/>
    <property type="match status" value="1"/>
</dbReference>
<evidence type="ECO:0000259" key="9">
    <source>
        <dbReference type="PROSITE" id="PS50151"/>
    </source>
</evidence>
<keyword evidence="13" id="KW-1185">Reference proteome</keyword>
<dbReference type="InterPro" id="IPR038476">
    <property type="entry name" value="UvrC_RNase_H_dom_sf"/>
</dbReference>
<dbReference type="FunFam" id="3.30.420.340:FF:000001">
    <property type="entry name" value="UvrABC system protein C"/>
    <property type="match status" value="1"/>
</dbReference>
<evidence type="ECO:0000256" key="3">
    <source>
        <dbReference type="ARBA" id="ARBA00022769"/>
    </source>
</evidence>
<dbReference type="InterPro" id="IPR036876">
    <property type="entry name" value="UVR_dom_sf"/>
</dbReference>
<keyword evidence="8" id="KW-0175">Coiled coil</keyword>
<feature type="domain" description="UVR" evidence="9">
    <location>
        <begin position="238"/>
        <end position="273"/>
    </location>
</feature>
<comment type="subunit">
    <text evidence="7">Interacts with UvrB in an incision complex.</text>
</comment>
<dbReference type="InterPro" id="IPR050066">
    <property type="entry name" value="UvrABC_protein_C"/>
</dbReference>
<dbReference type="InterPro" id="IPR001162">
    <property type="entry name" value="UvrC_RNase_H_dom"/>
</dbReference>
<feature type="domain" description="UvrC family homology region profile" evidence="11">
    <location>
        <begin position="289"/>
        <end position="522"/>
    </location>
</feature>
<dbReference type="EMBL" id="RXOL01000005">
    <property type="protein sequence ID" value="RVQ65988.1"/>
    <property type="molecule type" value="Genomic_DNA"/>
</dbReference>
<dbReference type="PROSITE" id="PS50164">
    <property type="entry name" value="GIY_YIG"/>
    <property type="match status" value="1"/>
</dbReference>
<dbReference type="SUPFAM" id="SSF82771">
    <property type="entry name" value="GIY-YIG endonuclease"/>
    <property type="match status" value="1"/>
</dbReference>
<comment type="function">
    <text evidence="7">The UvrABC repair system catalyzes the recognition and processing of DNA lesions. UvrC both incises the 5' and 3' sides of the lesion. The N-terminal half is responsible for the 3' incision and the C-terminal half is responsible for the 5' incision.</text>
</comment>
<evidence type="ECO:0000256" key="1">
    <source>
        <dbReference type="ARBA" id="ARBA00022490"/>
    </source>
</evidence>
<dbReference type="InterPro" id="IPR003583">
    <property type="entry name" value="Hlx-hairpin-Hlx_DNA-bd_motif"/>
</dbReference>
<evidence type="ECO:0000313" key="13">
    <source>
        <dbReference type="Proteomes" id="UP000283003"/>
    </source>
</evidence>
<dbReference type="InterPro" id="IPR000305">
    <property type="entry name" value="GIY-YIG_endonuc"/>
</dbReference>
<dbReference type="Pfam" id="PF01541">
    <property type="entry name" value="GIY-YIG"/>
    <property type="match status" value="1"/>
</dbReference>
<dbReference type="InterPro" id="IPR001943">
    <property type="entry name" value="UVR_dom"/>
</dbReference>
<evidence type="ECO:0000256" key="5">
    <source>
        <dbReference type="ARBA" id="ARBA00023204"/>
    </source>
</evidence>
<dbReference type="CDD" id="cd10434">
    <property type="entry name" value="GIY-YIG_UvrC_Cho"/>
    <property type="match status" value="1"/>
</dbReference>
<dbReference type="PROSITE" id="PS50165">
    <property type="entry name" value="UVRC"/>
    <property type="match status" value="1"/>
</dbReference>
<comment type="similarity">
    <text evidence="7">Belongs to the UvrC family.</text>
</comment>
<dbReference type="NCBIfam" id="NF001824">
    <property type="entry name" value="PRK00558.1-5"/>
    <property type="match status" value="1"/>
</dbReference>
<dbReference type="Pfam" id="PF22920">
    <property type="entry name" value="UvrC_RNaseH"/>
    <property type="match status" value="1"/>
</dbReference>
<evidence type="ECO:0000259" key="10">
    <source>
        <dbReference type="PROSITE" id="PS50164"/>
    </source>
</evidence>
<dbReference type="InterPro" id="IPR035901">
    <property type="entry name" value="GIY-YIG_endonuc_sf"/>
</dbReference>
<dbReference type="GO" id="GO:0009381">
    <property type="term" value="F:excinuclease ABC activity"/>
    <property type="evidence" value="ECO:0007669"/>
    <property type="project" value="UniProtKB-UniRule"/>
</dbReference>
<feature type="coiled-coil region" evidence="8">
    <location>
        <begin position="387"/>
        <end position="414"/>
    </location>
</feature>
<dbReference type="GO" id="GO:0009380">
    <property type="term" value="C:excinuclease repair complex"/>
    <property type="evidence" value="ECO:0007669"/>
    <property type="project" value="InterPro"/>
</dbReference>
<dbReference type="InterPro" id="IPR010994">
    <property type="entry name" value="RuvA_2-like"/>
</dbReference>
<dbReference type="OrthoDB" id="9804933at2"/>
<dbReference type="SUPFAM" id="SSF46600">
    <property type="entry name" value="C-terminal UvrC-binding domain of UvrB"/>
    <property type="match status" value="1"/>
</dbReference>
<dbReference type="RefSeq" id="WP_127613090.1">
    <property type="nucleotide sequence ID" value="NZ_RXOL01000005.1"/>
</dbReference>
<dbReference type="SMART" id="SM00278">
    <property type="entry name" value="HhH1"/>
    <property type="match status" value="2"/>
</dbReference>
<dbReference type="GO" id="GO:0006289">
    <property type="term" value="P:nucleotide-excision repair"/>
    <property type="evidence" value="ECO:0007669"/>
    <property type="project" value="UniProtKB-UniRule"/>
</dbReference>
<keyword evidence="1 7" id="KW-0963">Cytoplasm</keyword>
<dbReference type="Gene3D" id="3.40.1440.10">
    <property type="entry name" value="GIY-YIG endonuclease"/>
    <property type="match status" value="1"/>
</dbReference>
<evidence type="ECO:0000256" key="2">
    <source>
        <dbReference type="ARBA" id="ARBA00022763"/>
    </source>
</evidence>
<evidence type="ECO:0000256" key="7">
    <source>
        <dbReference type="HAMAP-Rule" id="MF_00203"/>
    </source>
</evidence>
<keyword evidence="3 7" id="KW-0228">DNA excision</keyword>
<dbReference type="NCBIfam" id="TIGR00194">
    <property type="entry name" value="uvrC"/>
    <property type="match status" value="1"/>
</dbReference>
<dbReference type="InterPro" id="IPR047296">
    <property type="entry name" value="GIY-YIG_UvrC_Cho"/>
</dbReference>
<keyword evidence="5 7" id="KW-0234">DNA repair</keyword>
<dbReference type="AlphaFoldDB" id="A0A437GVR0"/>
<evidence type="ECO:0000256" key="4">
    <source>
        <dbReference type="ARBA" id="ARBA00022881"/>
    </source>
</evidence>
<dbReference type="PANTHER" id="PTHR30562:SF1">
    <property type="entry name" value="UVRABC SYSTEM PROTEIN C"/>
    <property type="match status" value="1"/>
</dbReference>
<organism evidence="12 13">
    <name type="scientific">Croceicoccus ponticola</name>
    <dbReference type="NCBI Taxonomy" id="2217664"/>
    <lineage>
        <taxon>Bacteria</taxon>
        <taxon>Pseudomonadati</taxon>
        <taxon>Pseudomonadota</taxon>
        <taxon>Alphaproteobacteria</taxon>
        <taxon>Sphingomonadales</taxon>
        <taxon>Erythrobacteraceae</taxon>
        <taxon>Croceicoccus</taxon>
    </lineage>
</organism>
<dbReference type="Pfam" id="PF08459">
    <property type="entry name" value="UvrC_RNaseH_dom"/>
    <property type="match status" value="1"/>
</dbReference>
<dbReference type="Gene3D" id="4.10.860.10">
    <property type="entry name" value="UVR domain"/>
    <property type="match status" value="1"/>
</dbReference>
<dbReference type="PROSITE" id="PS50151">
    <property type="entry name" value="UVR"/>
    <property type="match status" value="1"/>
</dbReference>
<evidence type="ECO:0000256" key="6">
    <source>
        <dbReference type="ARBA" id="ARBA00023236"/>
    </source>
</evidence>
<dbReference type="SMART" id="SM00465">
    <property type="entry name" value="GIYc"/>
    <property type="match status" value="1"/>
</dbReference>
<reference evidence="12 13" key="1">
    <citation type="submission" date="2018-12" db="EMBL/GenBank/DDBJ databases">
        <title>Croceicoccus ponticola sp. nov., a lipolytic bacterium isolated from seawater.</title>
        <authorList>
            <person name="Yoon J.-H."/>
        </authorList>
    </citation>
    <scope>NUCLEOTIDE SEQUENCE [LARGE SCALE GENOMIC DNA]</scope>
    <source>
        <strain evidence="12 13">GM-16</strain>
    </source>
</reference>
<evidence type="ECO:0000313" key="12">
    <source>
        <dbReference type="EMBL" id="RVQ65988.1"/>
    </source>
</evidence>
<accession>A0A437GVR0</accession>
<evidence type="ECO:0000256" key="8">
    <source>
        <dbReference type="SAM" id="Coils"/>
    </source>
</evidence>
<dbReference type="GO" id="GO:0005737">
    <property type="term" value="C:cytoplasm"/>
    <property type="evidence" value="ECO:0007669"/>
    <property type="project" value="UniProtKB-SubCell"/>
</dbReference>
<dbReference type="GO" id="GO:0003677">
    <property type="term" value="F:DNA binding"/>
    <property type="evidence" value="ECO:0007669"/>
    <property type="project" value="UniProtKB-UniRule"/>
</dbReference>
<dbReference type="Gene3D" id="3.30.420.340">
    <property type="entry name" value="UvrC, RNAse H endonuclease domain"/>
    <property type="match status" value="1"/>
</dbReference>
<dbReference type="Pfam" id="PF02151">
    <property type="entry name" value="UVR"/>
    <property type="match status" value="1"/>
</dbReference>
<keyword evidence="2 7" id="KW-0227">DNA damage</keyword>
<protein>
    <recommendedName>
        <fullName evidence="7">UvrABC system protein C</fullName>
        <shortName evidence="7">Protein UvrC</shortName>
    </recommendedName>
    <alternativeName>
        <fullName evidence="7">Excinuclease ABC subunit C</fullName>
    </alternativeName>
</protein>
<keyword evidence="6 7" id="KW-0742">SOS response</keyword>
<dbReference type="HAMAP" id="MF_00203">
    <property type="entry name" value="UvrC"/>
    <property type="match status" value="1"/>
</dbReference>
<dbReference type="FunFam" id="3.40.1440.10:FF:000001">
    <property type="entry name" value="UvrABC system protein C"/>
    <property type="match status" value="1"/>
</dbReference>
<comment type="caution">
    <text evidence="12">The sequence shown here is derived from an EMBL/GenBank/DDBJ whole genome shotgun (WGS) entry which is preliminary data.</text>
</comment>
<gene>
    <name evidence="7 12" type="primary">uvrC</name>
    <name evidence="12" type="ORF">EKN06_11575</name>
</gene>
<evidence type="ECO:0000259" key="11">
    <source>
        <dbReference type="PROSITE" id="PS50165"/>
    </source>
</evidence>
<keyword evidence="4 7" id="KW-0267">Excision nuclease</keyword>
<sequence>MSRTEAGTPPNPKGQDRFLEEKASFTVRGSQPDIEAGIAAIREVQRTLKPKPGVYRMQDARGDVLYVGKARALKNRVANYIQVDRLPLRLKRMVSQTRSMTIVTTASEADALLLEAQLIKRFRPPYNVLLRDDKSFPFILLRSDHDFPRITKHRGARRAKGNYYGPFASAGSVNTTINALQKLFLLRSCTDSFFSRRDRPCLLYQIKRCSAPCVGRIDPVGYAELVGEAKDFLAGKSSAVQAKIEAQMAGAAAALDFERAAMLRDRLRAATFIQGSQAVNAAGVGDADVFALASRGGHVGVQAFFIRGGQNWGHRAFFPRHTEGLDEAEVMSAFLAQFYEEVPPAKTILVDRELPERALLEEALSASAGRAVAISVPQRGDRRRLLEQASRNAVEALERRMAETSTQAATLRETAEFLDLPDIPQRIEVYDNSHIQGTNSVGAMIVAGPEGFLKNQYRKFNIRKAQTDDDFGMMREVMERRFSRALKDDPDRATQGKGDGMWPDLVLVDGGKGQLSSVMDTLEELGIEDVTVVGVAKGPHHGRDGREVFHFPDGREKTLPTNSPVLFYLQRLRDEVHRFAIGAHRAKRSRAISASPLDEIPGIGPARKRALLLHFGTAGKVRAAALEDLRRAPGVSDSVARQIYDFYHPAG</sequence>
<dbReference type="Gene3D" id="1.10.150.20">
    <property type="entry name" value="5' to 3' exonuclease, C-terminal subdomain"/>
    <property type="match status" value="1"/>
</dbReference>
<dbReference type="InterPro" id="IPR004791">
    <property type="entry name" value="UvrC"/>
</dbReference>
<dbReference type="Pfam" id="PF14520">
    <property type="entry name" value="HHH_5"/>
    <property type="match status" value="1"/>
</dbReference>
<proteinExistence type="inferred from homology"/>
<dbReference type="PANTHER" id="PTHR30562">
    <property type="entry name" value="UVRC/OXIDOREDUCTASE"/>
    <property type="match status" value="1"/>
</dbReference>
<comment type="subcellular location">
    <subcellularLocation>
        <location evidence="7">Cytoplasm</location>
    </subcellularLocation>
</comment>
<dbReference type="GO" id="GO:0009432">
    <property type="term" value="P:SOS response"/>
    <property type="evidence" value="ECO:0007669"/>
    <property type="project" value="UniProtKB-UniRule"/>
</dbReference>
<feature type="domain" description="GIY-YIG" evidence="10">
    <location>
        <begin position="50"/>
        <end position="128"/>
    </location>
</feature>
<dbReference type="Proteomes" id="UP000283003">
    <property type="component" value="Unassembled WGS sequence"/>
</dbReference>